<accession>A0A7C8JQI7</accession>
<keyword evidence="2" id="KW-0472">Membrane</keyword>
<name>A0A7C8JQI7_ORBOL</name>
<comment type="caution">
    <text evidence="3">The sequence shown here is derived from an EMBL/GenBank/DDBJ whole genome shotgun (WGS) entry which is preliminary data.</text>
</comment>
<feature type="region of interest" description="Disordered" evidence="1">
    <location>
        <begin position="554"/>
        <end position="580"/>
    </location>
</feature>
<reference evidence="3 4" key="1">
    <citation type="submission" date="2019-06" db="EMBL/GenBank/DDBJ databases">
        <authorList>
            <person name="Palmer J.M."/>
        </authorList>
    </citation>
    <scope>NUCLEOTIDE SEQUENCE [LARGE SCALE GENOMIC DNA]</scope>
    <source>
        <strain evidence="3 4">TWF703</strain>
    </source>
</reference>
<evidence type="ECO:0000256" key="2">
    <source>
        <dbReference type="SAM" id="Phobius"/>
    </source>
</evidence>
<proteinExistence type="predicted"/>
<evidence type="ECO:0000313" key="3">
    <source>
        <dbReference type="EMBL" id="KAF3124809.1"/>
    </source>
</evidence>
<protein>
    <submittedName>
        <fullName evidence="3">Uncharacterized protein</fullName>
    </submittedName>
</protein>
<dbReference type="EMBL" id="WIQZ01000096">
    <property type="protein sequence ID" value="KAF3124809.1"/>
    <property type="molecule type" value="Genomic_DNA"/>
</dbReference>
<sequence length="600" mass="67163">MAPWNSSKRPLSRPSFPDMTREILFHVDTNMWFESQFKEQRNPFEVILWQNFVPSLFMTLLLVLLLCAVITLAFRHFHQGLFKAAFPLTGQAQEPPNGYQIHETSSPKAPSFSFPVEPVPKTPISTETIVTLVVPLARSPLSQIVKEVKYGVSASNKSEKPIVYRYTLGNPRHMCGNSCLPPTVTGPLPSKCTHPNHIRHAPEGDEFELVSINDGLGRFDTIPMMGVLDQWEQDRLLCPDSIISCHTNNVLSALAVQSSCYSYEQVLYGNVITCMLEIFEVHAPKMLRNKKKIGASYYYHLCEMLREPGNQAAVATFMITVSLGKRPEMLATKNPWGECMKPALLSLWSIFHDLIEITDRELEETIESWARTAKEWSLAMIYLKMAHKRLWQESPLYLTGPDIYDSKSDGEKAQAYIQKCLRAGSDQTALACQSLARLRQDVLCIHKQLDRKMNDPKALKKMTPYDIDLLRLYTATLGQLCTTGNMVNALVAWRDQRHDGMAKVRALAIERKGRDFTMQELAGGMESSNGQEQSDSESSSMSIISNVSNISSATPASDIRNSTLGNERPNSGQITPPEISLTFGPLVASELKETSAGRVG</sequence>
<feature type="transmembrane region" description="Helical" evidence="2">
    <location>
        <begin position="52"/>
        <end position="74"/>
    </location>
</feature>
<evidence type="ECO:0000256" key="1">
    <source>
        <dbReference type="SAM" id="MobiDB-lite"/>
    </source>
</evidence>
<organism evidence="3 4">
    <name type="scientific">Orbilia oligospora</name>
    <name type="common">Nematode-trapping fungus</name>
    <name type="synonym">Arthrobotrys oligospora</name>
    <dbReference type="NCBI Taxonomy" id="2813651"/>
    <lineage>
        <taxon>Eukaryota</taxon>
        <taxon>Fungi</taxon>
        <taxon>Dikarya</taxon>
        <taxon>Ascomycota</taxon>
        <taxon>Pezizomycotina</taxon>
        <taxon>Orbiliomycetes</taxon>
        <taxon>Orbiliales</taxon>
        <taxon>Orbiliaceae</taxon>
        <taxon>Orbilia</taxon>
    </lineage>
</organism>
<feature type="compositionally biased region" description="Polar residues" evidence="1">
    <location>
        <begin position="554"/>
        <end position="574"/>
    </location>
</feature>
<gene>
    <name evidence="3" type="ORF">TWF703_011168</name>
</gene>
<evidence type="ECO:0000313" key="4">
    <source>
        <dbReference type="Proteomes" id="UP000480548"/>
    </source>
</evidence>
<keyword evidence="2" id="KW-1133">Transmembrane helix</keyword>
<keyword evidence="2" id="KW-0812">Transmembrane</keyword>
<dbReference type="AlphaFoldDB" id="A0A7C8JQI7"/>
<dbReference type="Proteomes" id="UP000480548">
    <property type="component" value="Unassembled WGS sequence"/>
</dbReference>